<protein>
    <submittedName>
        <fullName evidence="2">Uncharacterized protein</fullName>
    </submittedName>
</protein>
<evidence type="ECO:0000313" key="2">
    <source>
        <dbReference type="EMBL" id="GAA4836760.1"/>
    </source>
</evidence>
<name>A0ABP9DA15_9ACTN</name>
<dbReference type="RefSeq" id="WP_345695497.1">
    <property type="nucleotide sequence ID" value="NZ_BAABIS010000001.1"/>
</dbReference>
<feature type="compositionally biased region" description="Polar residues" evidence="1">
    <location>
        <begin position="9"/>
        <end position="18"/>
    </location>
</feature>
<comment type="caution">
    <text evidence="2">The sequence shown here is derived from an EMBL/GenBank/DDBJ whole genome shotgun (WGS) entry which is preliminary data.</text>
</comment>
<gene>
    <name evidence="2" type="ORF">GCM10023235_09630</name>
</gene>
<evidence type="ECO:0000313" key="3">
    <source>
        <dbReference type="Proteomes" id="UP001501752"/>
    </source>
</evidence>
<sequence length="56" mass="5514">MSHRLSGQVLGSVTSSGDPTAGFEEAGPGSNQPHYVTGAGATANHGCVDGTDNVVD</sequence>
<dbReference type="Proteomes" id="UP001501752">
    <property type="component" value="Unassembled WGS sequence"/>
</dbReference>
<proteinExistence type="predicted"/>
<organism evidence="2 3">
    <name type="scientific">Kitasatospora terrestris</name>
    <dbReference type="NCBI Taxonomy" id="258051"/>
    <lineage>
        <taxon>Bacteria</taxon>
        <taxon>Bacillati</taxon>
        <taxon>Actinomycetota</taxon>
        <taxon>Actinomycetes</taxon>
        <taxon>Kitasatosporales</taxon>
        <taxon>Streptomycetaceae</taxon>
        <taxon>Kitasatospora</taxon>
    </lineage>
</organism>
<reference evidence="3" key="1">
    <citation type="journal article" date="2019" name="Int. J. Syst. Evol. Microbiol.">
        <title>The Global Catalogue of Microorganisms (GCM) 10K type strain sequencing project: providing services to taxonomists for standard genome sequencing and annotation.</title>
        <authorList>
            <consortium name="The Broad Institute Genomics Platform"/>
            <consortium name="The Broad Institute Genome Sequencing Center for Infectious Disease"/>
            <person name="Wu L."/>
            <person name="Ma J."/>
        </authorList>
    </citation>
    <scope>NUCLEOTIDE SEQUENCE [LARGE SCALE GENOMIC DNA]</scope>
    <source>
        <strain evidence="3">JCM 13006</strain>
    </source>
</reference>
<accession>A0ABP9DA15</accession>
<evidence type="ECO:0000256" key="1">
    <source>
        <dbReference type="SAM" id="MobiDB-lite"/>
    </source>
</evidence>
<dbReference type="EMBL" id="BAABIS010000001">
    <property type="protein sequence ID" value="GAA4836760.1"/>
    <property type="molecule type" value="Genomic_DNA"/>
</dbReference>
<feature type="region of interest" description="Disordered" evidence="1">
    <location>
        <begin position="1"/>
        <end position="56"/>
    </location>
</feature>
<keyword evidence="3" id="KW-1185">Reference proteome</keyword>